<dbReference type="RefSeq" id="XP_020010436.1">
    <property type="nucleotide sequence ID" value="XM_020154847.1"/>
</dbReference>
<dbReference type="GeneID" id="109679764"/>
<evidence type="ECO:0000313" key="7">
    <source>
        <dbReference type="RefSeq" id="XP_020010436.1"/>
    </source>
</evidence>
<dbReference type="AlphaFoldDB" id="A0A8B7TTS8"/>
<feature type="domain" description="EGF-like" evidence="4">
    <location>
        <begin position="152"/>
        <end position="193"/>
    </location>
</feature>
<evidence type="ECO:0000256" key="3">
    <source>
        <dbReference type="SAM" id="SignalP"/>
    </source>
</evidence>
<keyword evidence="2" id="KW-1133">Transmembrane helix</keyword>
<dbReference type="CTD" id="51374"/>
<reference evidence="5" key="1">
    <citation type="submission" date="2023-09" db="UniProtKB">
        <authorList>
            <consortium name="Ensembl"/>
        </authorList>
    </citation>
    <scope>IDENTIFICATION</scope>
</reference>
<dbReference type="KEGG" id="ccan:109679764"/>
<dbReference type="PROSITE" id="PS01186">
    <property type="entry name" value="EGF_2"/>
    <property type="match status" value="1"/>
</dbReference>
<keyword evidence="1" id="KW-0245">EGF-like domain</keyword>
<comment type="caution">
    <text evidence="1">Lacks conserved residue(s) required for the propagation of feature annotation.</text>
</comment>
<dbReference type="InterPro" id="IPR000742">
    <property type="entry name" value="EGF"/>
</dbReference>
<dbReference type="Ensembl" id="ENSCCNT00000006723.1">
    <property type="protein sequence ID" value="ENSCCNP00000005101.1"/>
    <property type="gene ID" value="ENSCCNG00000005462.1"/>
</dbReference>
<feature type="disulfide bond" evidence="1">
    <location>
        <begin position="183"/>
        <end position="192"/>
    </location>
</feature>
<reference evidence="7" key="2">
    <citation type="submission" date="2025-04" db="UniProtKB">
        <authorList>
            <consortium name="RefSeq"/>
        </authorList>
    </citation>
    <scope>IDENTIFICATION</scope>
    <source>
        <tissue evidence="7">Leukocyte</tissue>
    </source>
</reference>
<sequence>MASRVRGSPGSLLRWAASLLLAVGVGRALALPEICTQCPGSVQNSSKVALYCKQTSELVLHARCCLNQKGTILGVDLQNCSLKDPGPNFPQAHTAVIIDLQTNPLKDDLANTFSGFTQLQTLVLPQDAGCPGGINAWNNIIYYVDSQICQGQKDLCNSTRDSEMCPENGSCAPNGPGLLQCVCVDGFHGYKCMRQGSFSLLTFFGILGSITLSISILLWGTQRRKAKAS</sequence>
<dbReference type="PROSITE" id="PS00022">
    <property type="entry name" value="EGF_1"/>
    <property type="match status" value="1"/>
</dbReference>
<dbReference type="PROSITE" id="PS50026">
    <property type="entry name" value="EGF_3"/>
    <property type="match status" value="1"/>
</dbReference>
<proteinExistence type="predicted"/>
<dbReference type="PANTHER" id="PTHR15926">
    <property type="entry name" value="ALL-TRANS RETINOIC ACID-INDUCED DIFFERENTIATION FACTOR"/>
    <property type="match status" value="1"/>
</dbReference>
<name>A0A8B7TTS8_CASCN</name>
<accession>A0A8B7TTS8</accession>
<feature type="chain" id="PRO_5044664929" evidence="3">
    <location>
        <begin position="31"/>
        <end position="229"/>
    </location>
</feature>
<keyword evidence="3" id="KW-0732">Signal</keyword>
<dbReference type="InterPro" id="IPR042350">
    <property type="entry name" value="ATRAID"/>
</dbReference>
<keyword evidence="2" id="KW-0812">Transmembrane</keyword>
<evidence type="ECO:0000313" key="5">
    <source>
        <dbReference type="Ensembl" id="ENSCCNP00000005101.1"/>
    </source>
</evidence>
<evidence type="ECO:0000313" key="6">
    <source>
        <dbReference type="Proteomes" id="UP001732720"/>
    </source>
</evidence>
<keyword evidence="2" id="KW-0472">Membrane</keyword>
<evidence type="ECO:0000259" key="4">
    <source>
        <dbReference type="PROSITE" id="PS50026"/>
    </source>
</evidence>
<keyword evidence="6" id="KW-1185">Reference proteome</keyword>
<protein>
    <submittedName>
        <fullName evidence="7">All-trans retinoic acid-induced differentiation factor isoform X1</fullName>
    </submittedName>
</protein>
<dbReference type="GO" id="GO:0045669">
    <property type="term" value="P:positive regulation of osteoblast differentiation"/>
    <property type="evidence" value="ECO:0007669"/>
    <property type="project" value="TreeGrafter"/>
</dbReference>
<organism evidence="7">
    <name type="scientific">Castor canadensis</name>
    <name type="common">American beaver</name>
    <dbReference type="NCBI Taxonomy" id="51338"/>
    <lineage>
        <taxon>Eukaryota</taxon>
        <taxon>Metazoa</taxon>
        <taxon>Chordata</taxon>
        <taxon>Craniata</taxon>
        <taxon>Vertebrata</taxon>
        <taxon>Euteleostomi</taxon>
        <taxon>Mammalia</taxon>
        <taxon>Eutheria</taxon>
        <taxon>Euarchontoglires</taxon>
        <taxon>Glires</taxon>
        <taxon>Rodentia</taxon>
        <taxon>Castorimorpha</taxon>
        <taxon>Castoridae</taxon>
        <taxon>Castor</taxon>
    </lineage>
</organism>
<dbReference type="OrthoDB" id="9989713at2759"/>
<feature type="transmembrane region" description="Helical" evidence="2">
    <location>
        <begin position="198"/>
        <end position="219"/>
    </location>
</feature>
<dbReference type="Proteomes" id="UP001732720">
    <property type="component" value="Chromosome 12"/>
</dbReference>
<feature type="signal peptide" evidence="3">
    <location>
        <begin position="1"/>
        <end position="30"/>
    </location>
</feature>
<keyword evidence="1" id="KW-1015">Disulfide bond</keyword>
<gene>
    <name evidence="5 7" type="primary">Atraid</name>
</gene>
<evidence type="ECO:0000256" key="1">
    <source>
        <dbReference type="PROSITE-ProRule" id="PRU00076"/>
    </source>
</evidence>
<dbReference type="PANTHER" id="PTHR15926:SF1">
    <property type="entry name" value="ALL-TRANS RETINOIC ACID-INDUCED DIFFERENTIATION FACTOR"/>
    <property type="match status" value="1"/>
</dbReference>
<evidence type="ECO:0000256" key="2">
    <source>
        <dbReference type="SAM" id="Phobius"/>
    </source>
</evidence>